<evidence type="ECO:0000313" key="3">
    <source>
        <dbReference type="Proteomes" id="UP000195880"/>
    </source>
</evidence>
<name>A0A291W453_9ACTN</name>
<feature type="transmembrane region" description="Helical" evidence="1">
    <location>
        <begin position="44"/>
        <end position="65"/>
    </location>
</feature>
<sequence length="76" mass="8292">MINDLNLRIALAAHTAVLRLAGHLHDHVQDLREDDERGDNNISMIMWIVGIVAFAAMAIAAFKVLGQGKLADMKGL</sequence>
<dbReference type="AlphaFoldDB" id="A0A291W453"/>
<protein>
    <submittedName>
        <fullName evidence="2">Uncharacterized protein</fullName>
    </submittedName>
</protein>
<dbReference type="Proteomes" id="UP000195880">
    <property type="component" value="Plasmid pMDJK44.1"/>
</dbReference>
<accession>A0A291W453</accession>
<keyword evidence="1" id="KW-0472">Membrane</keyword>
<proteinExistence type="predicted"/>
<keyword evidence="1" id="KW-0812">Transmembrane</keyword>
<keyword evidence="1" id="KW-1133">Transmembrane helix</keyword>
<geneLocation type="plasmid" evidence="3">
    <name>pmdjk44.1</name>
</geneLocation>
<dbReference type="EMBL" id="CP023976">
    <property type="protein sequence ID" value="ATM24683.1"/>
    <property type="molecule type" value="Genomic_DNA"/>
</dbReference>
<dbReference type="KEGG" id="salf:SMD44_p10184"/>
<keyword evidence="3" id="KW-1185">Reference proteome</keyword>
<reference evidence="2 3" key="1">
    <citation type="submission" date="2017-10" db="EMBL/GenBank/DDBJ databases">
        <title>Streptomyces alboflavus Genome sequencing and assembly.</title>
        <authorList>
            <person name="Wang Y."/>
            <person name="Du B."/>
            <person name="Ding Y."/>
            <person name="Liu H."/>
            <person name="Hou Q."/>
            <person name="Liu K."/>
            <person name="Wang C."/>
            <person name="Yao L."/>
        </authorList>
    </citation>
    <scope>NUCLEOTIDE SEQUENCE [LARGE SCALE GENOMIC DNA]</scope>
    <source>
        <strain evidence="2 3">MDJK44</strain>
        <plasmid evidence="3">Plasmid pmdjk44.1</plasmid>
    </source>
</reference>
<organism evidence="2 3">
    <name type="scientific">Streptomyces alboflavus</name>
    <dbReference type="NCBI Taxonomy" id="67267"/>
    <lineage>
        <taxon>Bacteria</taxon>
        <taxon>Bacillati</taxon>
        <taxon>Actinomycetota</taxon>
        <taxon>Actinomycetes</taxon>
        <taxon>Kitasatosporales</taxon>
        <taxon>Streptomycetaceae</taxon>
        <taxon>Streptomyces</taxon>
    </lineage>
</organism>
<dbReference type="RefSeq" id="WP_100112500.1">
    <property type="nucleotide sequence ID" value="NZ_CP023976.1"/>
</dbReference>
<evidence type="ECO:0000313" key="2">
    <source>
        <dbReference type="EMBL" id="ATM24683.1"/>
    </source>
</evidence>
<keyword evidence="2" id="KW-0614">Plasmid</keyword>
<evidence type="ECO:0000256" key="1">
    <source>
        <dbReference type="SAM" id="Phobius"/>
    </source>
</evidence>
<dbReference type="OrthoDB" id="4245011at2"/>
<gene>
    <name evidence="2" type="ORF">SMD44_p10184</name>
</gene>